<evidence type="ECO:0000313" key="3">
    <source>
        <dbReference type="EMBL" id="AKQ65413.1"/>
    </source>
</evidence>
<feature type="chain" id="PRO_5005213035" description="Lipoprotein" evidence="2">
    <location>
        <begin position="25"/>
        <end position="157"/>
    </location>
</feature>
<dbReference type="AlphaFoldDB" id="A0A0H4WUZ3"/>
<name>A0A0H4WUZ3_9BACT</name>
<keyword evidence="4" id="KW-1185">Reference proteome</keyword>
<gene>
    <name evidence="3" type="ORF">A176_002325</name>
</gene>
<feature type="signal peptide" evidence="2">
    <location>
        <begin position="1"/>
        <end position="24"/>
    </location>
</feature>
<dbReference type="RefSeq" id="WP_002636638.1">
    <property type="nucleotide sequence ID" value="NZ_CP012109.1"/>
</dbReference>
<dbReference type="EMBL" id="CP012109">
    <property type="protein sequence ID" value="AKQ65413.1"/>
    <property type="molecule type" value="Genomic_DNA"/>
</dbReference>
<evidence type="ECO:0008006" key="5">
    <source>
        <dbReference type="Google" id="ProtNLM"/>
    </source>
</evidence>
<dbReference type="KEGG" id="mym:A176_002325"/>
<organism evidence="3 4">
    <name type="scientific">Pseudomyxococcus hansupus</name>
    <dbReference type="NCBI Taxonomy" id="1297742"/>
    <lineage>
        <taxon>Bacteria</taxon>
        <taxon>Pseudomonadati</taxon>
        <taxon>Myxococcota</taxon>
        <taxon>Myxococcia</taxon>
        <taxon>Myxococcales</taxon>
        <taxon>Cystobacterineae</taxon>
        <taxon>Myxococcaceae</taxon>
        <taxon>Pseudomyxococcus</taxon>
    </lineage>
</organism>
<feature type="region of interest" description="Disordered" evidence="1">
    <location>
        <begin position="131"/>
        <end position="157"/>
    </location>
</feature>
<evidence type="ECO:0000313" key="4">
    <source>
        <dbReference type="Proteomes" id="UP000009026"/>
    </source>
</evidence>
<reference evidence="3 4" key="1">
    <citation type="journal article" date="2016" name="PLoS ONE">
        <title>Complete Genome Sequence and Comparative Genomics of a Novel Myxobacterium Myxococcus hansupus.</title>
        <authorList>
            <person name="Sharma G."/>
            <person name="Narwani T."/>
            <person name="Subramanian S."/>
        </authorList>
    </citation>
    <scope>NUCLEOTIDE SEQUENCE [LARGE SCALE GENOMIC DNA]</scope>
    <source>
        <strain evidence="4">mixupus</strain>
    </source>
</reference>
<accession>A0A0H4WUZ3</accession>
<keyword evidence="2" id="KW-0732">Signal</keyword>
<protein>
    <recommendedName>
        <fullName evidence="5">Lipoprotein</fullName>
    </recommendedName>
</protein>
<evidence type="ECO:0000256" key="1">
    <source>
        <dbReference type="SAM" id="MobiDB-lite"/>
    </source>
</evidence>
<evidence type="ECO:0000256" key="2">
    <source>
        <dbReference type="SAM" id="SignalP"/>
    </source>
</evidence>
<proteinExistence type="predicted"/>
<sequence length="157" mass="16843">MTWTMRGWKVMLVCGWLTAPMAFAQGPELDAVPTELFHAQTRFPDAGPQELEGPMLRYAEPMSCPAAPEGRVWVAETQSCDDDGCEALTTVWAGSWTVEDTGLEVRCETDRVVLAKAAWRMVLTAGAGGGLEVSEMTPPEPESVSAARPTEAPGSEG</sequence>
<dbReference type="Proteomes" id="UP000009026">
    <property type="component" value="Chromosome"/>
</dbReference>
<dbReference type="PATRIC" id="fig|1297742.4.peg.2346"/>